<feature type="transmembrane region" description="Helical" evidence="1">
    <location>
        <begin position="30"/>
        <end position="48"/>
    </location>
</feature>
<proteinExistence type="predicted"/>
<feature type="transmembrane region" description="Helical" evidence="1">
    <location>
        <begin position="102"/>
        <end position="120"/>
    </location>
</feature>
<protein>
    <recommendedName>
        <fullName evidence="3">DUF2178 domain-containing protein</fullName>
    </recommendedName>
</protein>
<feature type="transmembrane region" description="Helical" evidence="1">
    <location>
        <begin position="7"/>
        <end position="24"/>
    </location>
</feature>
<reference evidence="2" key="1">
    <citation type="submission" date="2019-11" db="EMBL/GenBank/DDBJ databases">
        <authorList>
            <person name="Feng L."/>
        </authorList>
    </citation>
    <scope>NUCLEOTIDE SEQUENCE</scope>
    <source>
        <strain evidence="2">CnexileLFYP112</strain>
    </source>
</reference>
<name>A0A6N2VTN6_9FIRM</name>
<keyword evidence="1" id="KW-1133">Transmembrane helix</keyword>
<keyword evidence="1" id="KW-0812">Transmembrane</keyword>
<evidence type="ECO:0000313" key="2">
    <source>
        <dbReference type="EMBL" id="VYT31951.1"/>
    </source>
</evidence>
<dbReference type="EMBL" id="CACRTG010000028">
    <property type="protein sequence ID" value="VYT31951.1"/>
    <property type="molecule type" value="Genomic_DNA"/>
</dbReference>
<feature type="transmembrane region" description="Helical" evidence="1">
    <location>
        <begin position="76"/>
        <end position="96"/>
    </location>
</feature>
<evidence type="ECO:0000256" key="1">
    <source>
        <dbReference type="SAM" id="Phobius"/>
    </source>
</evidence>
<sequence>MNKKIMLGFSIGSCIVLFLLALTFNRYASFFVASGCLLLAYGIGEYVFEKRLSNNPKLKVIENDERNIQLEEEANSCAYVFAKIFILIQGIYSLTIHNDKKGFVFACILYLLAEAIYFIIRRRID</sequence>
<keyword evidence="1" id="KW-0472">Membrane</keyword>
<gene>
    <name evidence="2" type="ORF">CNLFYP112_02859</name>
</gene>
<dbReference type="AlphaFoldDB" id="A0A6N2VTN6"/>
<accession>A0A6N2VTN6</accession>
<organism evidence="2">
    <name type="scientific">[Clostridium] nexile</name>
    <dbReference type="NCBI Taxonomy" id="29361"/>
    <lineage>
        <taxon>Bacteria</taxon>
        <taxon>Bacillati</taxon>
        <taxon>Bacillota</taxon>
        <taxon>Clostridia</taxon>
        <taxon>Lachnospirales</taxon>
        <taxon>Lachnospiraceae</taxon>
        <taxon>Tyzzerella</taxon>
    </lineage>
</organism>
<evidence type="ECO:0008006" key="3">
    <source>
        <dbReference type="Google" id="ProtNLM"/>
    </source>
</evidence>